<dbReference type="InterPro" id="IPR013083">
    <property type="entry name" value="Znf_RING/FYVE/PHD"/>
</dbReference>
<keyword evidence="8" id="KW-1133">Transmembrane helix</keyword>
<evidence type="ECO:0000256" key="8">
    <source>
        <dbReference type="SAM" id="Phobius"/>
    </source>
</evidence>
<evidence type="ECO:0000256" key="2">
    <source>
        <dbReference type="ARBA" id="ARBA00012483"/>
    </source>
</evidence>
<keyword evidence="3" id="KW-0479">Metal-binding</keyword>
<feature type="transmembrane region" description="Helical" evidence="8">
    <location>
        <begin position="7"/>
        <end position="27"/>
    </location>
</feature>
<keyword evidence="4 7" id="KW-0863">Zinc-finger</keyword>
<protein>
    <recommendedName>
        <fullName evidence="2">RING-type E3 ubiquitin transferase</fullName>
        <ecNumber evidence="2">2.3.2.27</ecNumber>
    </recommendedName>
</protein>
<evidence type="ECO:0000313" key="10">
    <source>
        <dbReference type="EMBL" id="TKW36994.1"/>
    </source>
</evidence>
<dbReference type="Pfam" id="PF13639">
    <property type="entry name" value="zf-RING_2"/>
    <property type="match status" value="1"/>
</dbReference>
<dbReference type="InterPro" id="IPR053238">
    <property type="entry name" value="RING-H2_zinc_finger"/>
</dbReference>
<gene>
    <name evidence="10" type="ORF">SEVIR_1G018300v2</name>
</gene>
<evidence type="ECO:0000256" key="6">
    <source>
        <dbReference type="ARBA" id="ARBA00024209"/>
    </source>
</evidence>
<dbReference type="GO" id="GO:0008270">
    <property type="term" value="F:zinc ion binding"/>
    <property type="evidence" value="ECO:0007669"/>
    <property type="project" value="UniProtKB-KW"/>
</dbReference>
<comment type="catalytic activity">
    <reaction evidence="1">
        <text>S-ubiquitinyl-[E2 ubiquitin-conjugating enzyme]-L-cysteine + [acceptor protein]-L-lysine = [E2 ubiquitin-conjugating enzyme]-L-cysteine + N(6)-ubiquitinyl-[acceptor protein]-L-lysine.</text>
        <dbReference type="EC" id="2.3.2.27"/>
    </reaction>
</comment>
<proteinExistence type="inferred from homology"/>
<comment type="similarity">
    <text evidence="6">Belongs to the RING-type zinc finger family. ATL subfamily.</text>
</comment>
<evidence type="ECO:0000256" key="1">
    <source>
        <dbReference type="ARBA" id="ARBA00000900"/>
    </source>
</evidence>
<dbReference type="EMBL" id="CM016552">
    <property type="protein sequence ID" value="TKW36994.1"/>
    <property type="molecule type" value="Genomic_DNA"/>
</dbReference>
<keyword evidence="8" id="KW-0472">Membrane</keyword>
<dbReference type="InterPro" id="IPR001841">
    <property type="entry name" value="Znf_RING"/>
</dbReference>
<name>A0A4U6W5Z1_SETVI</name>
<keyword evidence="11" id="KW-1185">Reference proteome</keyword>
<evidence type="ECO:0000256" key="5">
    <source>
        <dbReference type="ARBA" id="ARBA00022833"/>
    </source>
</evidence>
<reference evidence="10" key="1">
    <citation type="submission" date="2019-03" db="EMBL/GenBank/DDBJ databases">
        <title>WGS assembly of Setaria viridis.</title>
        <authorList>
            <person name="Huang P."/>
            <person name="Jenkins J."/>
            <person name="Grimwood J."/>
            <person name="Barry K."/>
            <person name="Healey A."/>
            <person name="Mamidi S."/>
            <person name="Sreedasyam A."/>
            <person name="Shu S."/>
            <person name="Feldman M."/>
            <person name="Wu J."/>
            <person name="Yu Y."/>
            <person name="Chen C."/>
            <person name="Johnson J."/>
            <person name="Rokhsar D."/>
            <person name="Baxter I."/>
            <person name="Schmutz J."/>
            <person name="Brutnell T."/>
            <person name="Kellogg E."/>
        </authorList>
    </citation>
    <scope>NUCLEOTIDE SEQUENCE [LARGE SCALE GENOMIC DNA]</scope>
</reference>
<evidence type="ECO:0000256" key="4">
    <source>
        <dbReference type="ARBA" id="ARBA00022771"/>
    </source>
</evidence>
<dbReference type="EC" id="2.3.2.27" evidence="2"/>
<dbReference type="PANTHER" id="PTHR14155:SF86">
    <property type="entry name" value="OS06G0534500 PROTEIN"/>
    <property type="match status" value="1"/>
</dbReference>
<dbReference type="AlphaFoldDB" id="A0A4U6W5Z1"/>
<feature type="transmembrane region" description="Helical" evidence="8">
    <location>
        <begin position="39"/>
        <end position="58"/>
    </location>
</feature>
<dbReference type="Gene3D" id="3.30.40.10">
    <property type="entry name" value="Zinc/RING finger domain, C3HC4 (zinc finger)"/>
    <property type="match status" value="1"/>
</dbReference>
<dbReference type="PANTHER" id="PTHR14155">
    <property type="entry name" value="RING FINGER DOMAIN-CONTAINING"/>
    <property type="match status" value="1"/>
</dbReference>
<evidence type="ECO:0000313" key="11">
    <source>
        <dbReference type="Proteomes" id="UP000298652"/>
    </source>
</evidence>
<feature type="domain" description="RING-type" evidence="9">
    <location>
        <begin position="118"/>
        <end position="160"/>
    </location>
</feature>
<keyword evidence="8" id="KW-0812">Transmembrane</keyword>
<dbReference type="Proteomes" id="UP000298652">
    <property type="component" value="Chromosome 1"/>
</dbReference>
<dbReference type="SUPFAM" id="SSF57850">
    <property type="entry name" value="RING/U-box"/>
    <property type="match status" value="1"/>
</dbReference>
<organism evidence="10 11">
    <name type="scientific">Setaria viridis</name>
    <name type="common">Green bristlegrass</name>
    <name type="synonym">Setaria italica subsp. viridis</name>
    <dbReference type="NCBI Taxonomy" id="4556"/>
    <lineage>
        <taxon>Eukaryota</taxon>
        <taxon>Viridiplantae</taxon>
        <taxon>Streptophyta</taxon>
        <taxon>Embryophyta</taxon>
        <taxon>Tracheophyta</taxon>
        <taxon>Spermatophyta</taxon>
        <taxon>Magnoliopsida</taxon>
        <taxon>Liliopsida</taxon>
        <taxon>Poales</taxon>
        <taxon>Poaceae</taxon>
        <taxon>PACMAD clade</taxon>
        <taxon>Panicoideae</taxon>
        <taxon>Panicodae</taxon>
        <taxon>Paniceae</taxon>
        <taxon>Cenchrinae</taxon>
        <taxon>Setaria</taxon>
    </lineage>
</organism>
<keyword evidence="5" id="KW-0862">Zinc</keyword>
<evidence type="ECO:0000256" key="7">
    <source>
        <dbReference type="PROSITE-ProRule" id="PRU00175"/>
    </source>
</evidence>
<dbReference type="Gramene" id="TKW36994">
    <property type="protein sequence ID" value="TKW36994"/>
    <property type="gene ID" value="SEVIR_1G018300v2"/>
</dbReference>
<sequence length="174" mass="17944">MDCSPAALAYISAVWMTLTAWAVYSLLLAASPEAPCNTTLELLVVLAAAAGRLLLVTCRPSLPADAHASAAAAGRCRPRLAGYRGASARATDAAAGDNQVVRSHEHGDAAASSTAVRCVVCLGEVGDGEPVKRLPACRHLFHQHCINLWLHGHPTCPVCRCSAFAPPPGPDGSG</sequence>
<evidence type="ECO:0000259" key="9">
    <source>
        <dbReference type="PROSITE" id="PS50089"/>
    </source>
</evidence>
<accession>A0A4U6W5Z1</accession>
<dbReference type="SMART" id="SM00184">
    <property type="entry name" value="RING"/>
    <property type="match status" value="1"/>
</dbReference>
<evidence type="ECO:0000256" key="3">
    <source>
        <dbReference type="ARBA" id="ARBA00022723"/>
    </source>
</evidence>
<dbReference type="GO" id="GO:0061630">
    <property type="term" value="F:ubiquitin protein ligase activity"/>
    <property type="evidence" value="ECO:0007669"/>
    <property type="project" value="UniProtKB-EC"/>
</dbReference>
<dbReference type="PROSITE" id="PS50089">
    <property type="entry name" value="ZF_RING_2"/>
    <property type="match status" value="1"/>
</dbReference>